<dbReference type="Proteomes" id="UP001627154">
    <property type="component" value="Unassembled WGS sequence"/>
</dbReference>
<dbReference type="SUPFAM" id="SSF53098">
    <property type="entry name" value="Ribonuclease H-like"/>
    <property type="match status" value="1"/>
</dbReference>
<dbReference type="InterPro" id="IPR012337">
    <property type="entry name" value="RNaseH-like_sf"/>
</dbReference>
<evidence type="ECO:0000313" key="1">
    <source>
        <dbReference type="EMBL" id="KAL3395743.1"/>
    </source>
</evidence>
<accession>A0ABD2WRZ7</accession>
<sequence length="162" mass="18715">MSIPSYLKEDFEWWIRAARVGKNPIRYGDYKLEIYTDASLSGWGAHANNVTTNGFWNATEKEWHINCLELKAIFLGLKCFTSNMHNCEILLRCDNVTAISSNPRSPLDSSSKNTSGMRFLIFTFSFVSKICKGFYAFVKSFDEKLPIKKFMFSNFFLFLIPQ</sequence>
<dbReference type="AlphaFoldDB" id="A0ABD2WRZ7"/>
<proteinExistence type="predicted"/>
<comment type="caution">
    <text evidence="1">The sequence shown here is derived from an EMBL/GenBank/DDBJ whole genome shotgun (WGS) entry which is preliminary data.</text>
</comment>
<evidence type="ECO:0008006" key="3">
    <source>
        <dbReference type="Google" id="ProtNLM"/>
    </source>
</evidence>
<dbReference type="CDD" id="cd09275">
    <property type="entry name" value="RNase_HI_RT_DIRS1"/>
    <property type="match status" value="1"/>
</dbReference>
<name>A0ABD2WRZ7_9HYME</name>
<organism evidence="1 2">
    <name type="scientific">Trichogramma kaykai</name>
    <dbReference type="NCBI Taxonomy" id="54128"/>
    <lineage>
        <taxon>Eukaryota</taxon>
        <taxon>Metazoa</taxon>
        <taxon>Ecdysozoa</taxon>
        <taxon>Arthropoda</taxon>
        <taxon>Hexapoda</taxon>
        <taxon>Insecta</taxon>
        <taxon>Pterygota</taxon>
        <taxon>Neoptera</taxon>
        <taxon>Endopterygota</taxon>
        <taxon>Hymenoptera</taxon>
        <taxon>Apocrita</taxon>
        <taxon>Proctotrupomorpha</taxon>
        <taxon>Chalcidoidea</taxon>
        <taxon>Trichogrammatidae</taxon>
        <taxon>Trichogramma</taxon>
    </lineage>
</organism>
<keyword evidence="2" id="KW-1185">Reference proteome</keyword>
<evidence type="ECO:0000313" key="2">
    <source>
        <dbReference type="Proteomes" id="UP001627154"/>
    </source>
</evidence>
<protein>
    <recommendedName>
        <fullName evidence="3">RNase H type-1 domain-containing protein</fullName>
    </recommendedName>
</protein>
<reference evidence="1 2" key="1">
    <citation type="journal article" date="2024" name="bioRxiv">
        <title>A reference genome for Trichogramma kaykai: A tiny desert-dwelling parasitoid wasp with competing sex-ratio distorters.</title>
        <authorList>
            <person name="Culotta J."/>
            <person name="Lindsey A.R."/>
        </authorList>
    </citation>
    <scope>NUCLEOTIDE SEQUENCE [LARGE SCALE GENOMIC DNA]</scope>
    <source>
        <strain evidence="1 2">KSX58</strain>
    </source>
</reference>
<dbReference type="EMBL" id="JBJJXI010000078">
    <property type="protein sequence ID" value="KAL3395743.1"/>
    <property type="molecule type" value="Genomic_DNA"/>
</dbReference>
<gene>
    <name evidence="1" type="ORF">TKK_010276</name>
</gene>